<protein>
    <submittedName>
        <fullName evidence="2">Uncharacterized protein</fullName>
    </submittedName>
</protein>
<proteinExistence type="predicted"/>
<accession>A0A4Z2F8Z3</accession>
<organism evidence="2 3">
    <name type="scientific">Liparis tanakae</name>
    <name type="common">Tanaka's snailfish</name>
    <dbReference type="NCBI Taxonomy" id="230148"/>
    <lineage>
        <taxon>Eukaryota</taxon>
        <taxon>Metazoa</taxon>
        <taxon>Chordata</taxon>
        <taxon>Craniata</taxon>
        <taxon>Vertebrata</taxon>
        <taxon>Euteleostomi</taxon>
        <taxon>Actinopterygii</taxon>
        <taxon>Neopterygii</taxon>
        <taxon>Teleostei</taxon>
        <taxon>Neoteleostei</taxon>
        <taxon>Acanthomorphata</taxon>
        <taxon>Eupercaria</taxon>
        <taxon>Perciformes</taxon>
        <taxon>Cottioidei</taxon>
        <taxon>Cottales</taxon>
        <taxon>Liparidae</taxon>
        <taxon>Liparis</taxon>
    </lineage>
</organism>
<feature type="region of interest" description="Disordered" evidence="1">
    <location>
        <begin position="83"/>
        <end position="110"/>
    </location>
</feature>
<evidence type="ECO:0000313" key="2">
    <source>
        <dbReference type="EMBL" id="TNN37706.1"/>
    </source>
</evidence>
<evidence type="ECO:0000313" key="3">
    <source>
        <dbReference type="Proteomes" id="UP000314294"/>
    </source>
</evidence>
<keyword evidence="3" id="KW-1185">Reference proteome</keyword>
<gene>
    <name evidence="2" type="ORF">EYF80_052129</name>
</gene>
<evidence type="ECO:0000256" key="1">
    <source>
        <dbReference type="SAM" id="MobiDB-lite"/>
    </source>
</evidence>
<dbReference type="AlphaFoldDB" id="A0A4Z2F8Z3"/>
<dbReference type="EMBL" id="SRLO01001454">
    <property type="protein sequence ID" value="TNN37706.1"/>
    <property type="molecule type" value="Genomic_DNA"/>
</dbReference>
<name>A0A4Z2F8Z3_9TELE</name>
<dbReference type="Proteomes" id="UP000314294">
    <property type="component" value="Unassembled WGS sequence"/>
</dbReference>
<sequence length="110" mass="12210">MTEWWGSVYRGVVGGVGGVWVNTRGGVEVHLEGRRAPGADCTVIALAPVAPQKKQAVTADARFTQQYKLQMWRYMRDPDQIKLSINADRSGMKETSGGEGKERKEKEKDT</sequence>
<comment type="caution">
    <text evidence="2">The sequence shown here is derived from an EMBL/GenBank/DDBJ whole genome shotgun (WGS) entry which is preliminary data.</text>
</comment>
<reference evidence="2 3" key="1">
    <citation type="submission" date="2019-03" db="EMBL/GenBank/DDBJ databases">
        <title>First draft genome of Liparis tanakae, snailfish: a comprehensive survey of snailfish specific genes.</title>
        <authorList>
            <person name="Kim W."/>
            <person name="Song I."/>
            <person name="Jeong J.-H."/>
            <person name="Kim D."/>
            <person name="Kim S."/>
            <person name="Ryu S."/>
            <person name="Song J.Y."/>
            <person name="Lee S.K."/>
        </authorList>
    </citation>
    <scope>NUCLEOTIDE SEQUENCE [LARGE SCALE GENOMIC DNA]</scope>
    <source>
        <tissue evidence="2">Muscle</tissue>
    </source>
</reference>
<feature type="compositionally biased region" description="Basic and acidic residues" evidence="1">
    <location>
        <begin position="99"/>
        <end position="110"/>
    </location>
</feature>